<dbReference type="AlphaFoldDB" id="A0A3M7LCQ6"/>
<feature type="chain" id="PRO_5018230125" evidence="1">
    <location>
        <begin position="23"/>
        <end position="449"/>
    </location>
</feature>
<feature type="signal peptide" evidence="1">
    <location>
        <begin position="1"/>
        <end position="22"/>
    </location>
</feature>
<dbReference type="SUPFAM" id="SSF52833">
    <property type="entry name" value="Thioredoxin-like"/>
    <property type="match status" value="1"/>
</dbReference>
<dbReference type="Proteomes" id="UP000267524">
    <property type="component" value="Unassembled WGS sequence"/>
</dbReference>
<dbReference type="PROSITE" id="PS51352">
    <property type="entry name" value="THIOREDOXIN_2"/>
    <property type="match status" value="1"/>
</dbReference>
<name>A0A3M7LCQ6_9FLAO</name>
<keyword evidence="1" id="KW-0732">Signal</keyword>
<proteinExistence type="predicted"/>
<dbReference type="InterPro" id="IPR012336">
    <property type="entry name" value="Thioredoxin-like_fold"/>
</dbReference>
<gene>
    <name evidence="3" type="ORF">D1632_09665</name>
</gene>
<evidence type="ECO:0000256" key="1">
    <source>
        <dbReference type="SAM" id="SignalP"/>
    </source>
</evidence>
<dbReference type="InterPro" id="IPR013766">
    <property type="entry name" value="Thioredoxin_domain"/>
</dbReference>
<reference evidence="3 4" key="1">
    <citation type="submission" date="2018-08" db="EMBL/GenBank/DDBJ databases">
        <title>Chryseobacterium nematophagum: a novel matrix digesting pathogen of nematodes.</title>
        <authorList>
            <person name="Page A."/>
            <person name="Roberts M."/>
            <person name="Felix M.-A."/>
            <person name="Weir W."/>
        </authorList>
    </citation>
    <scope>NUCLEOTIDE SEQUENCE [LARGE SCALE GENOMIC DNA]</scope>
    <source>
        <strain evidence="3 4">JUb275</strain>
    </source>
</reference>
<dbReference type="InterPro" id="IPR036249">
    <property type="entry name" value="Thioredoxin-like_sf"/>
</dbReference>
<evidence type="ECO:0000313" key="4">
    <source>
        <dbReference type="Proteomes" id="UP000267524"/>
    </source>
</evidence>
<evidence type="ECO:0000259" key="2">
    <source>
        <dbReference type="PROSITE" id="PS51352"/>
    </source>
</evidence>
<dbReference type="EMBL" id="QWIV01000013">
    <property type="protein sequence ID" value="RMZ59865.1"/>
    <property type="molecule type" value="Genomic_DNA"/>
</dbReference>
<evidence type="ECO:0000313" key="3">
    <source>
        <dbReference type="EMBL" id="RMZ59865.1"/>
    </source>
</evidence>
<dbReference type="RefSeq" id="WP_122546990.1">
    <property type="nucleotide sequence ID" value="NZ_QWIV01000013.1"/>
</dbReference>
<keyword evidence="4" id="KW-1185">Reference proteome</keyword>
<dbReference type="Pfam" id="PF13905">
    <property type="entry name" value="Thioredoxin_8"/>
    <property type="match status" value="1"/>
</dbReference>
<accession>A0A3M7LCQ6</accession>
<protein>
    <submittedName>
        <fullName evidence="3">Alkyl hydroperoxide reductase</fullName>
    </submittedName>
</protein>
<dbReference type="Gene3D" id="3.40.30.10">
    <property type="entry name" value="Glutaredoxin"/>
    <property type="match status" value="1"/>
</dbReference>
<comment type="caution">
    <text evidence="3">The sequence shown here is derived from an EMBL/GenBank/DDBJ whole genome shotgun (WGS) entry which is preliminary data.</text>
</comment>
<organism evidence="3 4">
    <name type="scientific">Chryseobacterium nematophagum</name>
    <dbReference type="NCBI Taxonomy" id="2305228"/>
    <lineage>
        <taxon>Bacteria</taxon>
        <taxon>Pseudomonadati</taxon>
        <taxon>Bacteroidota</taxon>
        <taxon>Flavobacteriia</taxon>
        <taxon>Flavobacteriales</taxon>
        <taxon>Weeksellaceae</taxon>
        <taxon>Chryseobacterium group</taxon>
        <taxon>Chryseobacterium</taxon>
    </lineage>
</organism>
<sequence>MRRTKKITYLFFALGAFQMANAQKISMYFPEFAGKTYDFVLFQGQNTPVQKGTIPPDGRFVLEVPKEYAPYQGMSRWLITNSAEGGGLDMVIDKKDFSVDCLVKKPSNNDIVYKGNTQNKMLDSLYTTQTKILDKFSVMSQAMRVYPKTDKNYGIYKEEYDKQVSSYDDFRECLLNLNTYASKVLVISNFTTGVGVSSLKVDEAKKAKDVGAFITNDMDWQALYTSGHWGTIIGSWVDIESMMPVDENLFLQNFKKIGDKLKSPIMYTSFVERVTHSLTAQGKDDLIEKIAPAVLASQKITEYKGDLSVYKNTVPGSQAPDLMITDSNGSIKTLKSSEFADQGYENTMLVFYQWGCGHCESVLNSILDKYSVIEKKKIKIIAISGDTDMEIFKNSSGKFKWKDSYCDLKGTSGPNFKNYSVSGTPTIFLLDKKGVILTRKADASFVLNK</sequence>
<feature type="domain" description="Thioredoxin" evidence="2">
    <location>
        <begin position="313"/>
        <end position="449"/>
    </location>
</feature>